<dbReference type="OrthoDB" id="4045395at2759"/>
<dbReference type="EMBL" id="NAJM01000036">
    <property type="protein sequence ID" value="RVX68629.1"/>
    <property type="molecule type" value="Genomic_DNA"/>
</dbReference>
<dbReference type="InterPro" id="IPR031818">
    <property type="entry name" value="Hri1"/>
</dbReference>
<feature type="region of interest" description="Disordered" evidence="1">
    <location>
        <begin position="1"/>
        <end position="29"/>
    </location>
</feature>
<dbReference type="InterPro" id="IPR043047">
    <property type="entry name" value="Hri1_N_sf"/>
</dbReference>
<evidence type="ECO:0000313" key="2">
    <source>
        <dbReference type="EMBL" id="RVX68629.1"/>
    </source>
</evidence>
<gene>
    <name evidence="2" type="ORF">B0A52_07056</name>
</gene>
<name>A0A438MZJ9_EXOME</name>
<evidence type="ECO:0000256" key="1">
    <source>
        <dbReference type="SAM" id="MobiDB-lite"/>
    </source>
</evidence>
<dbReference type="Gene3D" id="2.40.128.320">
    <property type="entry name" value="Protein HRI1, N-terminal domain"/>
    <property type="match status" value="1"/>
</dbReference>
<reference evidence="2 3" key="1">
    <citation type="submission" date="2017-03" db="EMBL/GenBank/DDBJ databases">
        <title>Genomes of endolithic fungi from Antarctica.</title>
        <authorList>
            <person name="Coleine C."/>
            <person name="Masonjones S."/>
            <person name="Stajich J.E."/>
        </authorList>
    </citation>
    <scope>NUCLEOTIDE SEQUENCE [LARGE SCALE GENOMIC DNA]</scope>
    <source>
        <strain evidence="2 3">CCFEE 6314</strain>
    </source>
</reference>
<dbReference type="Proteomes" id="UP000288859">
    <property type="component" value="Unassembled WGS sequence"/>
</dbReference>
<dbReference type="VEuPathDB" id="FungiDB:PV10_07018"/>
<accession>A0A438MZJ9</accession>
<comment type="caution">
    <text evidence="2">The sequence shown here is derived from an EMBL/GenBank/DDBJ whole genome shotgun (WGS) entry which is preliminary data.</text>
</comment>
<sequence>MEFYGMSGERLGTIGQPKPPSPPPPLPATTAVLPQWKKDFLQKPSISVRKGIAWGYNPPYEDTSTLVLTSHQGDFVDIRFPVTPEPGRPLTSNPVFWAFSGQSHTTFDEEAHGVTMPYSAHAVFNHDIDSKGPGISDEGDMFLLPNGDCIEVGMMQNPSTGKEQLYKEYWTGPPAESGNDDGPRPRRSPCVVAKTVASTPEVGVVRNGRGAVIRIGDYCQGILQRDDVNGQLLTLVERWSSAPDGSNTAVRHAESTVNEVSGARWIKDWRSNTVGDMQHDSAIPSIWICGDGHKVGDETVVDGVTWRVVEVEN</sequence>
<feature type="compositionally biased region" description="Pro residues" evidence="1">
    <location>
        <begin position="17"/>
        <end position="27"/>
    </location>
</feature>
<evidence type="ECO:0008006" key="4">
    <source>
        <dbReference type="Google" id="ProtNLM"/>
    </source>
</evidence>
<organism evidence="2 3">
    <name type="scientific">Exophiala mesophila</name>
    <name type="common">Black yeast-like fungus</name>
    <dbReference type="NCBI Taxonomy" id="212818"/>
    <lineage>
        <taxon>Eukaryota</taxon>
        <taxon>Fungi</taxon>
        <taxon>Dikarya</taxon>
        <taxon>Ascomycota</taxon>
        <taxon>Pezizomycotina</taxon>
        <taxon>Eurotiomycetes</taxon>
        <taxon>Chaetothyriomycetidae</taxon>
        <taxon>Chaetothyriales</taxon>
        <taxon>Herpotrichiellaceae</taxon>
        <taxon>Exophiala</taxon>
    </lineage>
</organism>
<protein>
    <recommendedName>
        <fullName evidence="4">Protein HRI1</fullName>
    </recommendedName>
</protein>
<proteinExistence type="predicted"/>
<evidence type="ECO:0000313" key="3">
    <source>
        <dbReference type="Proteomes" id="UP000288859"/>
    </source>
</evidence>
<dbReference type="Pfam" id="PF16815">
    <property type="entry name" value="HRI1"/>
    <property type="match status" value="1"/>
</dbReference>
<dbReference type="AlphaFoldDB" id="A0A438MZJ9"/>